<name>A0A7G9GKH8_9FIRM</name>
<dbReference type="RefSeq" id="WP_117536569.1">
    <property type="nucleotide sequence ID" value="NZ_CP060636.1"/>
</dbReference>
<organism evidence="2 3">
    <name type="scientific">[Eubacterium] hominis</name>
    <dbReference type="NCBI Taxonomy" id="2764325"/>
    <lineage>
        <taxon>Bacteria</taxon>
        <taxon>Bacillati</taxon>
        <taxon>Bacillota</taxon>
        <taxon>Erysipelotrichia</taxon>
        <taxon>Erysipelotrichales</taxon>
        <taxon>Erysipelotrichaceae</taxon>
        <taxon>Amedibacillus</taxon>
    </lineage>
</organism>
<keyword evidence="3" id="KW-1185">Reference proteome</keyword>
<evidence type="ECO:0000259" key="1">
    <source>
        <dbReference type="Pfam" id="PF21812"/>
    </source>
</evidence>
<dbReference type="EMBL" id="CP060636">
    <property type="protein sequence ID" value="QNM11310.1"/>
    <property type="molecule type" value="Genomic_DNA"/>
</dbReference>
<dbReference type="Proteomes" id="UP000515856">
    <property type="component" value="Chromosome"/>
</dbReference>
<sequence>MERYEYIKCNWNYIDDETPVILFYEVDLENERYARRMIEVFSNGRISLGLDEGCEFVTEAPVPQVDEINQDEDFLAQVITKEEFEKTYQLHEYFENLGFSKR</sequence>
<reference evidence="2 3" key="1">
    <citation type="submission" date="2020-08" db="EMBL/GenBank/DDBJ databases">
        <authorList>
            <person name="Liu C."/>
            <person name="Sun Q."/>
        </authorList>
    </citation>
    <scope>NUCLEOTIDE SEQUENCE [LARGE SCALE GENOMIC DNA]</scope>
    <source>
        <strain evidence="2 3">NSJ-61</strain>
    </source>
</reference>
<dbReference type="Pfam" id="PF21812">
    <property type="entry name" value="DUF6881"/>
    <property type="match status" value="1"/>
</dbReference>
<proteinExistence type="predicted"/>
<dbReference type="AlphaFoldDB" id="A0A7G9GKH8"/>
<evidence type="ECO:0000313" key="3">
    <source>
        <dbReference type="Proteomes" id="UP000515856"/>
    </source>
</evidence>
<evidence type="ECO:0000313" key="2">
    <source>
        <dbReference type="EMBL" id="QNM11310.1"/>
    </source>
</evidence>
<dbReference type="InterPro" id="IPR049248">
    <property type="entry name" value="DUF6881"/>
</dbReference>
<accession>A0A7G9GKH8</accession>
<gene>
    <name evidence="2" type="ORF">H9Q80_13715</name>
</gene>
<feature type="domain" description="DUF6881" evidence="1">
    <location>
        <begin position="5"/>
        <end position="89"/>
    </location>
</feature>
<dbReference type="KEGG" id="ehn:H9Q80_13715"/>
<protein>
    <recommendedName>
        <fullName evidence="1">DUF6881 domain-containing protein</fullName>
    </recommendedName>
</protein>